<evidence type="ECO:0000256" key="1">
    <source>
        <dbReference type="SAM" id="MobiDB-lite"/>
    </source>
</evidence>
<feature type="region of interest" description="Disordered" evidence="1">
    <location>
        <begin position="30"/>
        <end position="49"/>
    </location>
</feature>
<dbReference type="GO" id="GO:0032300">
    <property type="term" value="C:mismatch repair complex"/>
    <property type="evidence" value="ECO:0007669"/>
    <property type="project" value="InterPro"/>
</dbReference>
<gene>
    <name evidence="3" type="ORF">EVG20_g1664</name>
</gene>
<dbReference type="OrthoDB" id="429932at2759"/>
<dbReference type="AlphaFoldDB" id="A0A4Y9ZBJ4"/>
<dbReference type="Gene3D" id="3.30.1370.100">
    <property type="entry name" value="MutL, C-terminal domain, regulatory subdomain"/>
    <property type="match status" value="1"/>
</dbReference>
<dbReference type="STRING" id="205917.A0A4Y9ZBJ4"/>
<dbReference type="EMBL" id="SEOQ01000055">
    <property type="protein sequence ID" value="TFY71357.1"/>
    <property type="molecule type" value="Genomic_DNA"/>
</dbReference>
<feature type="compositionally biased region" description="Polar residues" evidence="1">
    <location>
        <begin position="627"/>
        <end position="641"/>
    </location>
</feature>
<dbReference type="Gene3D" id="3.30.1540.20">
    <property type="entry name" value="MutL, C-terminal domain, dimerisation subdomain"/>
    <property type="match status" value="1"/>
</dbReference>
<reference evidence="3 4" key="1">
    <citation type="submission" date="2019-02" db="EMBL/GenBank/DDBJ databases">
        <title>Genome sequencing of the rare red list fungi Dentipellis fragilis.</title>
        <authorList>
            <person name="Buettner E."/>
            <person name="Kellner H."/>
        </authorList>
    </citation>
    <scope>NUCLEOTIDE SEQUENCE [LARGE SCALE GENOMIC DNA]</scope>
    <source>
        <strain evidence="3 4">DSM 105465</strain>
    </source>
</reference>
<accession>A0A4Y9ZBJ4</accession>
<dbReference type="PANTHER" id="PTHR10073:SF47">
    <property type="entry name" value="DNA MISMATCH REPAIR PROTEIN MLH3"/>
    <property type="match status" value="1"/>
</dbReference>
<dbReference type="InterPro" id="IPR037198">
    <property type="entry name" value="MutL_C_sf"/>
</dbReference>
<dbReference type="SUPFAM" id="SSF89895">
    <property type="entry name" value="FYSH domain"/>
    <property type="match status" value="1"/>
</dbReference>
<dbReference type="PANTHER" id="PTHR10073">
    <property type="entry name" value="DNA MISMATCH REPAIR PROTEIN MLH, PMS, MUTL"/>
    <property type="match status" value="1"/>
</dbReference>
<protein>
    <recommendedName>
        <fullName evidence="2">MutL C-terminal dimerisation domain-containing protein</fullName>
    </recommendedName>
</protein>
<organism evidence="3 4">
    <name type="scientific">Dentipellis fragilis</name>
    <dbReference type="NCBI Taxonomy" id="205917"/>
    <lineage>
        <taxon>Eukaryota</taxon>
        <taxon>Fungi</taxon>
        <taxon>Dikarya</taxon>
        <taxon>Basidiomycota</taxon>
        <taxon>Agaricomycotina</taxon>
        <taxon>Agaricomycetes</taxon>
        <taxon>Russulales</taxon>
        <taxon>Hericiaceae</taxon>
        <taxon>Dentipellis</taxon>
    </lineage>
</organism>
<dbReference type="SMART" id="SM00853">
    <property type="entry name" value="MutL_C"/>
    <property type="match status" value="1"/>
</dbReference>
<dbReference type="GO" id="GO:0016887">
    <property type="term" value="F:ATP hydrolysis activity"/>
    <property type="evidence" value="ECO:0007669"/>
    <property type="project" value="InterPro"/>
</dbReference>
<dbReference type="InterPro" id="IPR042120">
    <property type="entry name" value="MutL_C_dimsub"/>
</dbReference>
<feature type="compositionally biased region" description="Polar residues" evidence="1">
    <location>
        <begin position="140"/>
        <end position="151"/>
    </location>
</feature>
<dbReference type="GO" id="GO:0140664">
    <property type="term" value="F:ATP-dependent DNA damage sensor activity"/>
    <property type="evidence" value="ECO:0007669"/>
    <property type="project" value="InterPro"/>
</dbReference>
<keyword evidence="4" id="KW-1185">Reference proteome</keyword>
<proteinExistence type="predicted"/>
<dbReference type="InterPro" id="IPR014790">
    <property type="entry name" value="MutL_C"/>
</dbReference>
<sequence length="656" mass="72863">MASLQSNDAVTSLVDTTVRLFLTRNGFLSPVNRATEGDSQSPRKRRKVDLGVSPIKRHGSFPATTHISSRSVQTPILSTPRATSAPMCTHEVEENITPHNESEIIWTDPSTRVTFIIDPRTGNSYPRGAPPQSAVDEAVEQSTNVGSSSGRRTMVDRTWLKKLKDPGTAIDEENTPEWILKALKANKAYVPTEPNIPSVSVPYGDTQPADTGRRGETSRFFEMVSSMGHETNLIERFRRSDLRRAKVISQLDRKFIVCTIDAPGDGPRDASPSDDDHPALQEEVRNRALVLIDQHAASERVRVERFLKDLCTGFLDMGHEHSVDIDPPKLVLLTSKEAETLRTNADILSLLERWGFSIEIQPSPQNGDAAIDMFEQVTVKRIPYVVKEKIVIGSELSEFLKSFLASADSDDLPVLAPTSQMDAHSRAHDPFWWQKALRWCPRELLDLVNSRACRGAIMFNDSLDLEQCERLILQLADTALPFQCAHGRPSLVPLANVADGSLARSLIRHLPNPLTTHQIFVFKYSPPIYPTTMTKAITKVVFKPSTTSSVSYIVIVNAPEYKRWKEGDTTIPLVEVVDSFDVYRSEQGNQGLLGRPSNQDLDTDFGTHKDDDVVTHILQNGKEESSEGISGTTWTSKNDTLGNHLVDTRGKGRSGI</sequence>
<dbReference type="GO" id="GO:0006298">
    <property type="term" value="P:mismatch repair"/>
    <property type="evidence" value="ECO:0007669"/>
    <property type="project" value="InterPro"/>
</dbReference>
<name>A0A4Y9ZBJ4_9AGAM</name>
<dbReference type="InterPro" id="IPR036786">
    <property type="entry name" value="Ribosome_mat_SBDS_N_sf"/>
</dbReference>
<dbReference type="SUPFAM" id="SSF118116">
    <property type="entry name" value="DNA mismatch repair protein MutL"/>
    <property type="match status" value="1"/>
</dbReference>
<dbReference type="GO" id="GO:0005524">
    <property type="term" value="F:ATP binding"/>
    <property type="evidence" value="ECO:0007669"/>
    <property type="project" value="InterPro"/>
</dbReference>
<dbReference type="Pfam" id="PF01172">
    <property type="entry name" value="SBDS_N"/>
    <property type="match status" value="1"/>
</dbReference>
<dbReference type="InterPro" id="IPR038973">
    <property type="entry name" value="MutL/Mlh/Pms-like"/>
</dbReference>
<dbReference type="InterPro" id="IPR019783">
    <property type="entry name" value="SDO1/SBDS_N"/>
</dbReference>
<feature type="region of interest" description="Disordered" evidence="1">
    <location>
        <begin position="622"/>
        <end position="656"/>
    </location>
</feature>
<dbReference type="Gene3D" id="3.30.1250.10">
    <property type="entry name" value="Ribosome maturation protein SBDS, N-terminal domain"/>
    <property type="match status" value="1"/>
</dbReference>
<evidence type="ECO:0000313" key="4">
    <source>
        <dbReference type="Proteomes" id="UP000298327"/>
    </source>
</evidence>
<evidence type="ECO:0000313" key="3">
    <source>
        <dbReference type="EMBL" id="TFY71357.1"/>
    </source>
</evidence>
<evidence type="ECO:0000259" key="2">
    <source>
        <dbReference type="SMART" id="SM00853"/>
    </source>
</evidence>
<dbReference type="Proteomes" id="UP000298327">
    <property type="component" value="Unassembled WGS sequence"/>
</dbReference>
<dbReference type="InterPro" id="IPR042121">
    <property type="entry name" value="MutL_C_regsub"/>
</dbReference>
<comment type="caution">
    <text evidence="3">The sequence shown here is derived from an EMBL/GenBank/DDBJ whole genome shotgun (WGS) entry which is preliminary data.</text>
</comment>
<feature type="region of interest" description="Disordered" evidence="1">
    <location>
        <begin position="122"/>
        <end position="151"/>
    </location>
</feature>
<feature type="domain" description="MutL C-terminal dimerisation" evidence="2">
    <location>
        <begin position="247"/>
        <end position="463"/>
    </location>
</feature>